<evidence type="ECO:0000313" key="2">
    <source>
        <dbReference type="EMBL" id="CAG8470360.1"/>
    </source>
</evidence>
<keyword evidence="3" id="KW-1185">Reference proteome</keyword>
<feature type="region of interest" description="Disordered" evidence="1">
    <location>
        <begin position="1"/>
        <end position="20"/>
    </location>
</feature>
<reference evidence="2" key="1">
    <citation type="submission" date="2021-06" db="EMBL/GenBank/DDBJ databases">
        <authorList>
            <person name="Kallberg Y."/>
            <person name="Tangrot J."/>
            <person name="Rosling A."/>
        </authorList>
    </citation>
    <scope>NUCLEOTIDE SEQUENCE</scope>
    <source>
        <strain evidence="2">AZ414A</strain>
    </source>
</reference>
<evidence type="ECO:0000256" key="1">
    <source>
        <dbReference type="SAM" id="MobiDB-lite"/>
    </source>
</evidence>
<dbReference type="AlphaFoldDB" id="A0A9N8W1N5"/>
<protein>
    <submittedName>
        <fullName evidence="2">8844_t:CDS:1</fullName>
    </submittedName>
</protein>
<comment type="caution">
    <text evidence="2">The sequence shown here is derived from an EMBL/GenBank/DDBJ whole genome shotgun (WGS) entry which is preliminary data.</text>
</comment>
<proteinExistence type="predicted"/>
<evidence type="ECO:0000313" key="3">
    <source>
        <dbReference type="Proteomes" id="UP000789706"/>
    </source>
</evidence>
<dbReference type="Proteomes" id="UP000789706">
    <property type="component" value="Unassembled WGS sequence"/>
</dbReference>
<feature type="non-terminal residue" evidence="2">
    <location>
        <position position="73"/>
    </location>
</feature>
<gene>
    <name evidence="2" type="ORF">DEBURN_LOCUS3129</name>
</gene>
<dbReference type="EMBL" id="CAJVPK010000190">
    <property type="protein sequence ID" value="CAG8470360.1"/>
    <property type="molecule type" value="Genomic_DNA"/>
</dbReference>
<sequence length="73" mass="8446">MSDPLTNPSLPLPSPHYQQHLQNEENNDNSLIDLNGWSVVESWKNENFQMNEHQTGYLTNMYASEIISHLYLG</sequence>
<name>A0A9N8W1N5_9GLOM</name>
<organism evidence="2 3">
    <name type="scientific">Diversispora eburnea</name>
    <dbReference type="NCBI Taxonomy" id="1213867"/>
    <lineage>
        <taxon>Eukaryota</taxon>
        <taxon>Fungi</taxon>
        <taxon>Fungi incertae sedis</taxon>
        <taxon>Mucoromycota</taxon>
        <taxon>Glomeromycotina</taxon>
        <taxon>Glomeromycetes</taxon>
        <taxon>Diversisporales</taxon>
        <taxon>Diversisporaceae</taxon>
        <taxon>Diversispora</taxon>
    </lineage>
</organism>
<accession>A0A9N8W1N5</accession>